<reference evidence="2" key="3">
    <citation type="submission" date="2021-10" db="EMBL/GenBank/DDBJ databases">
        <title>Collection of gut derived symbiotic bacterial strains cultured from healthy donors.</title>
        <authorList>
            <person name="Lin H."/>
            <person name="Littmann E."/>
            <person name="Kohout C."/>
            <person name="Pamer E.G."/>
        </authorList>
    </citation>
    <scope>NUCLEOTIDE SEQUENCE</scope>
    <source>
        <strain evidence="2">DFI.9.42</strain>
    </source>
</reference>
<evidence type="ECO:0000313" key="6">
    <source>
        <dbReference type="Proteomes" id="UP000479563"/>
    </source>
</evidence>
<comment type="caution">
    <text evidence="4">The sequence shown here is derived from an EMBL/GenBank/DDBJ whole genome shotgun (WGS) entry which is preliminary data.</text>
</comment>
<dbReference type="Gene3D" id="3.90.350.10">
    <property type="entry name" value="Transposase Inhibitor Protein From Tn5, Chain A, domain 1"/>
    <property type="match status" value="1"/>
</dbReference>
<dbReference type="Pfam" id="PF13546">
    <property type="entry name" value="DDE_5"/>
    <property type="match status" value="1"/>
</dbReference>
<dbReference type="Proteomes" id="UP000283765">
    <property type="component" value="Unassembled WGS sequence"/>
</dbReference>
<dbReference type="InterPro" id="IPR038721">
    <property type="entry name" value="IS701-like_DDE_dom"/>
</dbReference>
<dbReference type="RefSeq" id="WP_117995366.1">
    <property type="nucleotide sequence ID" value="NZ_DAWDDN010000008.1"/>
</dbReference>
<protein>
    <submittedName>
        <fullName evidence="4">Transposase</fullName>
    </submittedName>
</protein>
<dbReference type="EMBL" id="QRXR01000082">
    <property type="protein sequence ID" value="RGU16450.1"/>
    <property type="molecule type" value="Genomic_DNA"/>
</dbReference>
<evidence type="ECO:0000313" key="4">
    <source>
        <dbReference type="EMBL" id="RGU16450.1"/>
    </source>
</evidence>
<sequence length="459" mass="52488">MSIIAQNSDKEVAILDCVNRFFSNHHVGDLLKKCNGTKEKGVPAISLLRYKLGNVFSNRSMYMQMRTGSFKEDFSKNAVYRFLNSAKTNWLRFTTALASTIINDEVKELTDEKRSNVFILDDTLFNRTSCKRTELGSKVFDHTNMRYKKGFRLLTLGWSDGNTFLPVNSCLMASSKESNIIGPQKDFDKRSIAGKRRKLAQMKATDTMLQLLDMATAQGITADYVLFDSWFSNPAQLTAIKSRGMDVIAMVKKSSRINYEYEGEKLNIKQIYAKNKKRRGKSKYLLSVSVMLGKENPISAKIVCVRNKANRKDWLAFVCTNPELSEEEIIRIYGKRWQIEVFFKTCKSTLNLIGECRSLSYDALTAHVAIVYTRYMLLALEQRKDEDQRTLGELFFFLVDEMTDITFSHSLCLIMDAMLASIQELLKLSDEQLSALTADFESRLPEYLRHALHRGESAA</sequence>
<dbReference type="SUPFAM" id="SSF53098">
    <property type="entry name" value="Ribonuclease H-like"/>
    <property type="match status" value="1"/>
</dbReference>
<reference evidence="4 5" key="1">
    <citation type="submission" date="2018-08" db="EMBL/GenBank/DDBJ databases">
        <title>A genome reference for cultivated species of the human gut microbiota.</title>
        <authorList>
            <person name="Zou Y."/>
            <person name="Xue W."/>
            <person name="Luo G."/>
        </authorList>
    </citation>
    <scope>NUCLEOTIDE SEQUENCE [LARGE SCALE GENOMIC DNA]</scope>
    <source>
        <strain evidence="4 5">AF17-27</strain>
    </source>
</reference>
<dbReference type="EMBL" id="WKQP01000074">
    <property type="protein sequence ID" value="MSC61739.1"/>
    <property type="molecule type" value="Genomic_DNA"/>
</dbReference>
<evidence type="ECO:0000313" key="5">
    <source>
        <dbReference type="Proteomes" id="UP000283765"/>
    </source>
</evidence>
<dbReference type="EMBL" id="JAJCJK010000072">
    <property type="protein sequence ID" value="MCB6939867.1"/>
    <property type="molecule type" value="Genomic_DNA"/>
</dbReference>
<reference evidence="3 6" key="2">
    <citation type="journal article" date="2019" name="Nat. Med.">
        <title>A library of human gut bacterial isolates paired with longitudinal multiomics data enables mechanistic microbiome research.</title>
        <authorList>
            <person name="Poyet M."/>
            <person name="Groussin M."/>
            <person name="Gibbons S.M."/>
            <person name="Avila-Pacheco J."/>
            <person name="Jiang X."/>
            <person name="Kearney S.M."/>
            <person name="Perrotta A.R."/>
            <person name="Berdy B."/>
            <person name="Zhao S."/>
            <person name="Lieberman T.D."/>
            <person name="Swanson P.K."/>
            <person name="Smith M."/>
            <person name="Roesemann S."/>
            <person name="Alexander J.E."/>
            <person name="Rich S.A."/>
            <person name="Livny J."/>
            <person name="Vlamakis H."/>
            <person name="Clish C."/>
            <person name="Bullock K."/>
            <person name="Deik A."/>
            <person name="Scott J."/>
            <person name="Pierce K.A."/>
            <person name="Xavier R.J."/>
            <person name="Alm E.J."/>
        </authorList>
    </citation>
    <scope>NUCLEOTIDE SEQUENCE [LARGE SCALE GENOMIC DNA]</scope>
    <source>
        <strain evidence="3 6">BIOML-A11</strain>
    </source>
</reference>
<accession>A0A412RD67</accession>
<evidence type="ECO:0000313" key="2">
    <source>
        <dbReference type="EMBL" id="MCB6939867.1"/>
    </source>
</evidence>
<evidence type="ECO:0000259" key="1">
    <source>
        <dbReference type="Pfam" id="PF13546"/>
    </source>
</evidence>
<gene>
    <name evidence="4" type="ORF">DWW89_17470</name>
    <name evidence="3" type="ORF">GKE07_16565</name>
    <name evidence="2" type="ORF">LIZ56_15910</name>
</gene>
<organism evidence="4 5">
    <name type="scientific">Agathobacter rectalis</name>
    <dbReference type="NCBI Taxonomy" id="39491"/>
    <lineage>
        <taxon>Bacteria</taxon>
        <taxon>Bacillati</taxon>
        <taxon>Bacillota</taxon>
        <taxon>Clostridia</taxon>
        <taxon>Lachnospirales</taxon>
        <taxon>Lachnospiraceae</taxon>
        <taxon>Agathobacter</taxon>
    </lineage>
</organism>
<dbReference type="Proteomes" id="UP000479563">
    <property type="component" value="Unassembled WGS sequence"/>
</dbReference>
<dbReference type="AlphaFoldDB" id="A0A412RD67"/>
<feature type="domain" description="Transposase IS701-like DDE" evidence="1">
    <location>
        <begin position="71"/>
        <end position="258"/>
    </location>
</feature>
<dbReference type="InterPro" id="IPR012337">
    <property type="entry name" value="RNaseH-like_sf"/>
</dbReference>
<dbReference type="Proteomes" id="UP001197684">
    <property type="component" value="Unassembled WGS sequence"/>
</dbReference>
<proteinExistence type="predicted"/>
<evidence type="ECO:0000313" key="3">
    <source>
        <dbReference type="EMBL" id="MSC61739.1"/>
    </source>
</evidence>
<name>A0A412RD67_9FIRM</name>